<dbReference type="AlphaFoldDB" id="W9W8R4"/>
<dbReference type="EMBL" id="AMGW01000003">
    <property type="protein sequence ID" value="EXJ60921.1"/>
    <property type="molecule type" value="Genomic_DNA"/>
</dbReference>
<dbReference type="HOGENOM" id="CLU_1849850_0_0_1"/>
<protein>
    <submittedName>
        <fullName evidence="1">Uncharacterized protein</fullName>
    </submittedName>
</protein>
<comment type="caution">
    <text evidence="1">The sequence shown here is derived from an EMBL/GenBank/DDBJ whole genome shotgun (WGS) entry which is preliminary data.</text>
</comment>
<keyword evidence="2" id="KW-1185">Reference proteome</keyword>
<evidence type="ECO:0000313" key="1">
    <source>
        <dbReference type="EMBL" id="EXJ60921.1"/>
    </source>
</evidence>
<feature type="non-terminal residue" evidence="1">
    <location>
        <position position="139"/>
    </location>
</feature>
<gene>
    <name evidence="1" type="ORF">A1O7_05074</name>
</gene>
<dbReference type="Gene3D" id="3.40.50.980">
    <property type="match status" value="1"/>
</dbReference>
<dbReference type="OrthoDB" id="6509636at2759"/>
<dbReference type="GeneID" id="19179659"/>
<name>W9W8R4_9EURO</name>
<dbReference type="RefSeq" id="XP_007757274.1">
    <property type="nucleotide sequence ID" value="XM_007759084.1"/>
</dbReference>
<dbReference type="SUPFAM" id="SSF56801">
    <property type="entry name" value="Acetyl-CoA synthetase-like"/>
    <property type="match status" value="1"/>
</dbReference>
<dbReference type="STRING" id="1182544.W9W8R4"/>
<proteinExistence type="predicted"/>
<reference evidence="1 2" key="1">
    <citation type="submission" date="2013-03" db="EMBL/GenBank/DDBJ databases">
        <title>The Genome Sequence of Cladophialophora yegresii CBS 114405.</title>
        <authorList>
            <consortium name="The Broad Institute Genomics Platform"/>
            <person name="Cuomo C."/>
            <person name="de Hoog S."/>
            <person name="Gorbushina A."/>
            <person name="Walker B."/>
            <person name="Young S.K."/>
            <person name="Zeng Q."/>
            <person name="Gargeya S."/>
            <person name="Fitzgerald M."/>
            <person name="Haas B."/>
            <person name="Abouelleil A."/>
            <person name="Allen A.W."/>
            <person name="Alvarado L."/>
            <person name="Arachchi H.M."/>
            <person name="Berlin A.M."/>
            <person name="Chapman S.B."/>
            <person name="Gainer-Dewar J."/>
            <person name="Goldberg J."/>
            <person name="Griggs A."/>
            <person name="Gujja S."/>
            <person name="Hansen M."/>
            <person name="Howarth C."/>
            <person name="Imamovic A."/>
            <person name="Ireland A."/>
            <person name="Larimer J."/>
            <person name="McCowan C."/>
            <person name="Murphy C."/>
            <person name="Pearson M."/>
            <person name="Poon T.W."/>
            <person name="Priest M."/>
            <person name="Roberts A."/>
            <person name="Saif S."/>
            <person name="Shea T."/>
            <person name="Sisk P."/>
            <person name="Sykes S."/>
            <person name="Wortman J."/>
            <person name="Nusbaum C."/>
            <person name="Birren B."/>
        </authorList>
    </citation>
    <scope>NUCLEOTIDE SEQUENCE [LARGE SCALE GENOMIC DNA]</scope>
    <source>
        <strain evidence="1 2">CBS 114405</strain>
    </source>
</reference>
<dbReference type="Proteomes" id="UP000019473">
    <property type="component" value="Unassembled WGS sequence"/>
</dbReference>
<organism evidence="1 2">
    <name type="scientific">Cladophialophora yegresii CBS 114405</name>
    <dbReference type="NCBI Taxonomy" id="1182544"/>
    <lineage>
        <taxon>Eukaryota</taxon>
        <taxon>Fungi</taxon>
        <taxon>Dikarya</taxon>
        <taxon>Ascomycota</taxon>
        <taxon>Pezizomycotina</taxon>
        <taxon>Eurotiomycetes</taxon>
        <taxon>Chaetothyriomycetidae</taxon>
        <taxon>Chaetothyriales</taxon>
        <taxon>Herpotrichiellaceae</taxon>
        <taxon>Cladophialophora</taxon>
    </lineage>
</organism>
<evidence type="ECO:0000313" key="2">
    <source>
        <dbReference type="Proteomes" id="UP000019473"/>
    </source>
</evidence>
<dbReference type="VEuPathDB" id="FungiDB:A1O7_05074"/>
<sequence>MPAVSPYPKLHIPDVNLWDFHFSRSRREYPDHESELLFLVSLVIIHVLRSYAMIQLGPPLQAFPDWRKGIVVALFSPNDVNCPVVMWGPVLAGDILSLINSGYTASEIEFPLVNPAATSLVSRTSLLPVVLVVTKEIGF</sequence>
<accession>W9W8R4</accession>